<dbReference type="EMBL" id="FZOA01000001">
    <property type="protein sequence ID" value="SNR61953.1"/>
    <property type="molecule type" value="Genomic_DNA"/>
</dbReference>
<organism evidence="3 4">
    <name type="scientific">Methylobacillus rhizosphaerae</name>
    <dbReference type="NCBI Taxonomy" id="551994"/>
    <lineage>
        <taxon>Bacteria</taxon>
        <taxon>Pseudomonadati</taxon>
        <taxon>Pseudomonadota</taxon>
        <taxon>Betaproteobacteria</taxon>
        <taxon>Nitrosomonadales</taxon>
        <taxon>Methylophilaceae</taxon>
        <taxon>Methylobacillus</taxon>
    </lineage>
</organism>
<feature type="transmembrane region" description="Helical" evidence="1">
    <location>
        <begin position="7"/>
        <end position="26"/>
    </location>
</feature>
<dbReference type="SUPFAM" id="SSF55136">
    <property type="entry name" value="Probable bacterial effector-binding domain"/>
    <property type="match status" value="1"/>
</dbReference>
<sequence length="182" mass="20155">MKKQLPYFLLVFLLPVTAVLWWWGLFASATVEIAERGDYRYAYLDAEGPYSKLSSKQEDVLHTLVEQKIQPGPEITLIFSDPRTTPYKELHARAGFIVDADAKPVAPLKVDTVPMRQVLVASIKAHPLLAYGKTYSKLLEYVKSKGTNLNLPTVEIVDDSVLTVEMPLEPVAPAVTSTGVSP</sequence>
<dbReference type="AlphaFoldDB" id="A0A238XU34"/>
<dbReference type="OrthoDB" id="8560358at2"/>
<proteinExistence type="predicted"/>
<keyword evidence="4" id="KW-1185">Reference proteome</keyword>
<dbReference type="Pfam" id="PF06445">
    <property type="entry name" value="GyrI-like"/>
    <property type="match status" value="1"/>
</dbReference>
<gene>
    <name evidence="3" type="ORF">SAMN05192560_0174</name>
</gene>
<dbReference type="InterPro" id="IPR010499">
    <property type="entry name" value="AraC_E-bd"/>
</dbReference>
<evidence type="ECO:0000313" key="3">
    <source>
        <dbReference type="EMBL" id="SNR61953.1"/>
    </source>
</evidence>
<protein>
    <recommendedName>
        <fullName evidence="2">AraC effector-binding domain-containing protein</fullName>
    </recommendedName>
</protein>
<keyword evidence="1" id="KW-1133">Transmembrane helix</keyword>
<evidence type="ECO:0000313" key="4">
    <source>
        <dbReference type="Proteomes" id="UP000198305"/>
    </source>
</evidence>
<name>A0A238XU34_9PROT</name>
<accession>A0A238XU34</accession>
<dbReference type="Gene3D" id="3.20.80.10">
    <property type="entry name" value="Regulatory factor, effector binding domain"/>
    <property type="match status" value="1"/>
</dbReference>
<dbReference type="RefSeq" id="WP_089374336.1">
    <property type="nucleotide sequence ID" value="NZ_FZOA01000001.1"/>
</dbReference>
<keyword evidence="1" id="KW-0472">Membrane</keyword>
<reference evidence="4" key="1">
    <citation type="submission" date="2017-06" db="EMBL/GenBank/DDBJ databases">
        <authorList>
            <person name="Varghese N."/>
            <person name="Submissions S."/>
        </authorList>
    </citation>
    <scope>NUCLEOTIDE SEQUENCE [LARGE SCALE GENOMIC DNA]</scope>
    <source>
        <strain evidence="4">Ca-68</strain>
    </source>
</reference>
<keyword evidence="1" id="KW-0812">Transmembrane</keyword>
<dbReference type="SMART" id="SM00871">
    <property type="entry name" value="AraC_E_bind"/>
    <property type="match status" value="1"/>
</dbReference>
<dbReference type="Proteomes" id="UP000198305">
    <property type="component" value="Unassembled WGS sequence"/>
</dbReference>
<dbReference type="InterPro" id="IPR029442">
    <property type="entry name" value="GyrI-like"/>
</dbReference>
<feature type="domain" description="AraC effector-binding" evidence="2">
    <location>
        <begin position="29"/>
        <end position="169"/>
    </location>
</feature>
<dbReference type="InterPro" id="IPR011256">
    <property type="entry name" value="Reg_factor_effector_dom_sf"/>
</dbReference>
<evidence type="ECO:0000256" key="1">
    <source>
        <dbReference type="SAM" id="Phobius"/>
    </source>
</evidence>
<evidence type="ECO:0000259" key="2">
    <source>
        <dbReference type="SMART" id="SM00871"/>
    </source>
</evidence>